<name>A0A4Z0H4Y4_9BACI</name>
<keyword evidence="2" id="KW-1185">Reference proteome</keyword>
<reference evidence="1 2" key="1">
    <citation type="journal article" date="2003" name="Int. J. Syst. Evol. Microbiol.">
        <title>Halobacillus salinus sp. nov., isolated from a salt lake on the coast of the East Sea in Korea.</title>
        <authorList>
            <person name="Yoon J.H."/>
            <person name="Kang K.H."/>
            <person name="Park Y.H."/>
        </authorList>
    </citation>
    <scope>NUCLEOTIDE SEQUENCE [LARGE SCALE GENOMIC DNA]</scope>
    <source>
        <strain evidence="1 2">HSL-3</strain>
    </source>
</reference>
<accession>A0A4Z0H4Y4</accession>
<comment type="caution">
    <text evidence="1">The sequence shown here is derived from an EMBL/GenBank/DDBJ whole genome shotgun (WGS) entry which is preliminary data.</text>
</comment>
<sequence>MMDSLKTKQFFSQMESDLLLTQQLTMQKHEGYYLMFRKSKNDYILYDPVNKESLLQRTLPKDWRYQMNTMSSTIRFRRDGTIRQPGSMRFYAGNETYKVTFPFGTSRMRLDEL</sequence>
<organism evidence="1 2">
    <name type="scientific">Halobacillus salinus</name>
    <dbReference type="NCBI Taxonomy" id="192814"/>
    <lineage>
        <taxon>Bacteria</taxon>
        <taxon>Bacillati</taxon>
        <taxon>Bacillota</taxon>
        <taxon>Bacilli</taxon>
        <taxon>Bacillales</taxon>
        <taxon>Bacillaceae</taxon>
        <taxon>Halobacillus</taxon>
    </lineage>
</organism>
<evidence type="ECO:0000313" key="1">
    <source>
        <dbReference type="EMBL" id="TGB04316.1"/>
    </source>
</evidence>
<dbReference type="AlphaFoldDB" id="A0A4Z0H4Y4"/>
<dbReference type="InterPro" id="IPR016785">
    <property type="entry name" value="ComGD"/>
</dbReference>
<dbReference type="GO" id="GO:0030420">
    <property type="term" value="P:establishment of competence for transformation"/>
    <property type="evidence" value="ECO:0007669"/>
    <property type="project" value="InterPro"/>
</dbReference>
<dbReference type="Proteomes" id="UP000297982">
    <property type="component" value="Unassembled WGS sequence"/>
</dbReference>
<proteinExistence type="predicted"/>
<gene>
    <name evidence="1" type="ORF">E4663_04790</name>
</gene>
<dbReference type="PIRSF" id="PIRSF021292">
    <property type="entry name" value="Competence_ComGD"/>
    <property type="match status" value="1"/>
</dbReference>
<dbReference type="EMBL" id="SRJC01000001">
    <property type="protein sequence ID" value="TGB04316.1"/>
    <property type="molecule type" value="Genomic_DNA"/>
</dbReference>
<dbReference type="STRING" id="192814.GCA_900166575_01291"/>
<protein>
    <submittedName>
        <fullName evidence="1">Competence protein ComG</fullName>
    </submittedName>
</protein>
<evidence type="ECO:0000313" key="2">
    <source>
        <dbReference type="Proteomes" id="UP000297982"/>
    </source>
</evidence>